<accession>A0A7E4USV1</accession>
<protein>
    <submittedName>
        <fullName evidence="2">F-box domain-containing protein</fullName>
    </submittedName>
</protein>
<evidence type="ECO:0000313" key="1">
    <source>
        <dbReference type="Proteomes" id="UP000492821"/>
    </source>
</evidence>
<dbReference type="AlphaFoldDB" id="A0A7E4USV1"/>
<reference evidence="2" key="2">
    <citation type="submission" date="2020-10" db="UniProtKB">
        <authorList>
            <consortium name="WormBaseParasite"/>
        </authorList>
    </citation>
    <scope>IDENTIFICATION</scope>
</reference>
<dbReference type="WBParaSite" id="Pan_g12422.t1">
    <property type="protein sequence ID" value="Pan_g12422.t1"/>
    <property type="gene ID" value="Pan_g12422"/>
</dbReference>
<dbReference type="Proteomes" id="UP000492821">
    <property type="component" value="Unassembled WGS sequence"/>
</dbReference>
<reference evidence="1" key="1">
    <citation type="journal article" date="2013" name="Genetics">
        <title>The draft genome and transcriptome of Panagrellus redivivus are shaped by the harsh demands of a free-living lifestyle.</title>
        <authorList>
            <person name="Srinivasan J."/>
            <person name="Dillman A.R."/>
            <person name="Macchietto M.G."/>
            <person name="Heikkinen L."/>
            <person name="Lakso M."/>
            <person name="Fracchia K.M."/>
            <person name="Antoshechkin I."/>
            <person name="Mortazavi A."/>
            <person name="Wong G."/>
            <person name="Sternberg P.W."/>
        </authorList>
    </citation>
    <scope>NUCLEOTIDE SEQUENCE [LARGE SCALE GENOMIC DNA]</scope>
    <source>
        <strain evidence="1">MT8872</strain>
    </source>
</reference>
<proteinExistence type="predicted"/>
<sequence length="272" mass="31164">MPYPIAKLPYGVRRRLGELATSVERYHLQLAAGTKSICPPKLQTIIPSHEWVDLHYENGNLKMVRPVKGKTIDVNHETQPLTRSFNLSIIEKVDPQDITSSLFSNVILDIRKLVLQHCSCDTDFFTLLSTKLNVMNVRNIFILNTSDLSLYAMFSVLPRLKHFYFAGTVAKSWMRDVLQFQREKLLSLVLLGPCDSFNIDFDMLNTFLKAQEQAFCLMLFCDHTSSEQSVQMLKDSLTQRLSVSTNMNGYHSYQHVMVIFNDDAATFHCTTN</sequence>
<organism evidence="1 2">
    <name type="scientific">Panagrellus redivivus</name>
    <name type="common">Microworm</name>
    <dbReference type="NCBI Taxonomy" id="6233"/>
    <lineage>
        <taxon>Eukaryota</taxon>
        <taxon>Metazoa</taxon>
        <taxon>Ecdysozoa</taxon>
        <taxon>Nematoda</taxon>
        <taxon>Chromadorea</taxon>
        <taxon>Rhabditida</taxon>
        <taxon>Tylenchina</taxon>
        <taxon>Panagrolaimomorpha</taxon>
        <taxon>Panagrolaimoidea</taxon>
        <taxon>Panagrolaimidae</taxon>
        <taxon>Panagrellus</taxon>
    </lineage>
</organism>
<keyword evidence="1" id="KW-1185">Reference proteome</keyword>
<name>A0A7E4USV1_PANRE</name>
<evidence type="ECO:0000313" key="2">
    <source>
        <dbReference type="WBParaSite" id="Pan_g12422.t1"/>
    </source>
</evidence>